<dbReference type="GO" id="GO:0003904">
    <property type="term" value="F:deoxyribodipyrimidine photo-lyase activity"/>
    <property type="evidence" value="ECO:0007669"/>
    <property type="project" value="TreeGrafter"/>
</dbReference>
<dbReference type="Gene3D" id="3.40.50.620">
    <property type="entry name" value="HUPs"/>
    <property type="match status" value="1"/>
</dbReference>
<evidence type="ECO:0000256" key="7">
    <source>
        <dbReference type="RuleBase" id="RU367151"/>
    </source>
</evidence>
<dbReference type="GO" id="GO:0071949">
    <property type="term" value="F:FAD binding"/>
    <property type="evidence" value="ECO:0007669"/>
    <property type="project" value="TreeGrafter"/>
</dbReference>
<feature type="binding site" evidence="6">
    <location>
        <begin position="243"/>
        <end position="247"/>
    </location>
    <ligand>
        <name>FAD</name>
        <dbReference type="ChEBI" id="CHEBI:57692"/>
    </ligand>
</feature>
<name>A0A7K3WMZ8_9FLAO</name>
<dbReference type="InterPro" id="IPR014133">
    <property type="entry name" value="Cry_DASH"/>
</dbReference>
<protein>
    <recommendedName>
        <fullName evidence="2 7">Cryptochrome DASH</fullName>
    </recommendedName>
</protein>
<dbReference type="PROSITE" id="PS51645">
    <property type="entry name" value="PHR_CRY_ALPHA_BETA"/>
    <property type="match status" value="1"/>
</dbReference>
<evidence type="ECO:0000259" key="8">
    <source>
        <dbReference type="PROSITE" id="PS51645"/>
    </source>
</evidence>
<dbReference type="Proteomes" id="UP000486602">
    <property type="component" value="Unassembled WGS sequence"/>
</dbReference>
<dbReference type="Pfam" id="PF03441">
    <property type="entry name" value="FAD_binding_7"/>
    <property type="match status" value="1"/>
</dbReference>
<feature type="binding site" evidence="6">
    <location>
        <begin position="380"/>
        <end position="382"/>
    </location>
    <ligand>
        <name>FAD</name>
        <dbReference type="ChEBI" id="CHEBI:57692"/>
    </ligand>
</feature>
<feature type="binding site" evidence="6">
    <location>
        <begin position="283"/>
        <end position="290"/>
    </location>
    <ligand>
        <name>FAD</name>
        <dbReference type="ChEBI" id="CHEBI:57692"/>
    </ligand>
</feature>
<evidence type="ECO:0000313" key="10">
    <source>
        <dbReference type="Proteomes" id="UP000486602"/>
    </source>
</evidence>
<evidence type="ECO:0000256" key="4">
    <source>
        <dbReference type="ARBA" id="ARBA00022827"/>
    </source>
</evidence>
<organism evidence="9 10">
    <name type="scientific">Cryomorpha ignava</name>
    <dbReference type="NCBI Taxonomy" id="101383"/>
    <lineage>
        <taxon>Bacteria</taxon>
        <taxon>Pseudomonadati</taxon>
        <taxon>Bacteroidota</taxon>
        <taxon>Flavobacteriia</taxon>
        <taxon>Flavobacteriales</taxon>
        <taxon>Cryomorphaceae</taxon>
        <taxon>Cryomorpha</taxon>
    </lineage>
</organism>
<gene>
    <name evidence="9" type="ORF">G3O08_00975</name>
</gene>
<dbReference type="NCBIfam" id="TIGR02765">
    <property type="entry name" value="crypto_DASH"/>
    <property type="match status" value="1"/>
</dbReference>
<proteinExistence type="inferred from homology"/>
<accession>A0A7K3WMZ8</accession>
<dbReference type="Gene3D" id="1.25.40.80">
    <property type="match status" value="1"/>
</dbReference>
<evidence type="ECO:0000313" key="9">
    <source>
        <dbReference type="EMBL" id="NEN22075.1"/>
    </source>
</evidence>
<comment type="similarity">
    <text evidence="1 7">Belongs to the DNA photolyase class-1 family.</text>
</comment>
<feature type="binding site" evidence="6">
    <location>
        <position position="230"/>
    </location>
    <ligand>
        <name>FAD</name>
        <dbReference type="ChEBI" id="CHEBI:57692"/>
    </ligand>
</feature>
<dbReference type="AlphaFoldDB" id="A0A7K3WMZ8"/>
<dbReference type="RefSeq" id="WP_163282790.1">
    <property type="nucleotide sequence ID" value="NZ_JAAGVY010000001.1"/>
</dbReference>
<dbReference type="PRINTS" id="PR00147">
    <property type="entry name" value="DNAPHOTLYASE"/>
</dbReference>
<keyword evidence="3 6" id="KW-0285">Flavoprotein</keyword>
<evidence type="ECO:0000256" key="2">
    <source>
        <dbReference type="ARBA" id="ARBA00017881"/>
    </source>
</evidence>
<keyword evidence="4 6" id="KW-0274">FAD</keyword>
<comment type="cofactor">
    <cofactor evidence="6 7">
        <name>FAD</name>
        <dbReference type="ChEBI" id="CHEBI:57692"/>
    </cofactor>
    <text evidence="6 7">Binds 1 FAD per subunit.</text>
</comment>
<dbReference type="InterPro" id="IPR005101">
    <property type="entry name" value="Cryptochr/Photolyase_FAD-bd"/>
</dbReference>
<dbReference type="InterPro" id="IPR014729">
    <property type="entry name" value="Rossmann-like_a/b/a_fold"/>
</dbReference>
<dbReference type="SUPFAM" id="SSF52425">
    <property type="entry name" value="Cryptochrome/photolyase, N-terminal domain"/>
    <property type="match status" value="1"/>
</dbReference>
<evidence type="ECO:0000256" key="1">
    <source>
        <dbReference type="ARBA" id="ARBA00005862"/>
    </source>
</evidence>
<dbReference type="Pfam" id="PF00875">
    <property type="entry name" value="DNA_photolyase"/>
    <property type="match status" value="1"/>
</dbReference>
<evidence type="ECO:0000256" key="3">
    <source>
        <dbReference type="ARBA" id="ARBA00022630"/>
    </source>
</evidence>
<feature type="domain" description="Photolyase/cryptochrome alpha/beta" evidence="8">
    <location>
        <begin position="2"/>
        <end position="136"/>
    </location>
</feature>
<comment type="caution">
    <text evidence="9">The sequence shown here is derived from an EMBL/GenBank/DDBJ whole genome shotgun (WGS) entry which is preliminary data.</text>
</comment>
<evidence type="ECO:0000256" key="5">
    <source>
        <dbReference type="ARBA" id="ARBA00022991"/>
    </source>
</evidence>
<dbReference type="EMBL" id="JAAGVY010000001">
    <property type="protein sequence ID" value="NEN22075.1"/>
    <property type="molecule type" value="Genomic_DNA"/>
</dbReference>
<evidence type="ECO:0000256" key="6">
    <source>
        <dbReference type="PIRSR" id="PIRSR602081-1"/>
    </source>
</evidence>
<dbReference type="PANTHER" id="PTHR11455:SF22">
    <property type="entry name" value="CRYPTOCHROME DASH"/>
    <property type="match status" value="1"/>
</dbReference>
<dbReference type="Gene3D" id="1.10.579.10">
    <property type="entry name" value="DNA Cyclobutane Dipyrimidine Photolyase, subunit A, domain 3"/>
    <property type="match status" value="1"/>
</dbReference>
<reference evidence="9 10" key="1">
    <citation type="submission" date="2020-02" db="EMBL/GenBank/DDBJ databases">
        <title>Out from the shadows clarifying the taxonomy of the family Cryomorphaceae and related taxa by utilizing the GTDB taxonomic framework.</title>
        <authorList>
            <person name="Bowman J.P."/>
        </authorList>
    </citation>
    <scope>NUCLEOTIDE SEQUENCE [LARGE SCALE GENOMIC DNA]</scope>
    <source>
        <strain evidence="9 10">QSSC 1-22</strain>
    </source>
</reference>
<dbReference type="PANTHER" id="PTHR11455">
    <property type="entry name" value="CRYPTOCHROME"/>
    <property type="match status" value="1"/>
</dbReference>
<dbReference type="InterPro" id="IPR036155">
    <property type="entry name" value="Crypto/Photolyase_N_sf"/>
</dbReference>
<keyword evidence="10" id="KW-1185">Reference proteome</keyword>
<dbReference type="InterPro" id="IPR036134">
    <property type="entry name" value="Crypto/Photolyase_FAD-like_sf"/>
</dbReference>
<dbReference type="InterPro" id="IPR002081">
    <property type="entry name" value="Cryptochrome/DNA_photolyase_1"/>
</dbReference>
<dbReference type="GO" id="GO:0003684">
    <property type="term" value="F:damaged DNA binding"/>
    <property type="evidence" value="ECO:0007669"/>
    <property type="project" value="TreeGrafter"/>
</dbReference>
<comment type="function">
    <text evidence="7">May have a photoreceptor function.</text>
</comment>
<keyword evidence="5 7" id="KW-0157">Chromophore</keyword>
<comment type="cofactor">
    <cofactor evidence="7">
        <name>(6R)-5,10-methylene-5,6,7,8-tetrahydrofolate</name>
        <dbReference type="ChEBI" id="CHEBI:15636"/>
    </cofactor>
    <text evidence="7">Binds 1 5,10-methenyltetrahydrofolate (MTHF) per subunit.</text>
</comment>
<dbReference type="InterPro" id="IPR006050">
    <property type="entry name" value="DNA_photolyase_N"/>
</dbReference>
<dbReference type="GO" id="GO:0000719">
    <property type="term" value="P:photoreactive repair"/>
    <property type="evidence" value="ECO:0007669"/>
    <property type="project" value="TreeGrafter"/>
</dbReference>
<sequence>MRRAIVLFRNDLRFEDHEPMRKAAENFNEIIPVYIFDREWLKGEAFSSNRLGYHRLKFILEALSDLNQSFVNAGGKLHVLIGKPLDELLKIIDDYHPSSIYLHKEIGPEEIKFEESLEHNLPVEVKIIYSWNQTLVHINDLPFKLNDLPHVFTDFRKIIEKQWYVRDVIKTPEDIVLCEGLNGEIPTLAQLGFEEVPQSEFTTFTFEGGESAGSKRIENYLWESHHILDYKQTRNQLLGENYSSKFSPYLAQGCVSPRKIYCEIKKFENEIEANDATYWLIFELLWRDFFKFVAFKYGKKLFAKAGTNERKPDVKPDTAKAEAWKQGKTGIPFIDANMRELNETGFMSNRGRQNVAGFFVDDLKQDWREGAAYFEQRLIDYDMASNWGNWAYLAGVGNDPRPNRHFNVISQAKRYDPIGEFVKRWLPELKGLIEEDVHEPWKLSADKRIINKLENSIYTHPIFISPTW</sequence>
<dbReference type="SUPFAM" id="SSF48173">
    <property type="entry name" value="Cryptochrome/photolyase FAD-binding domain"/>
    <property type="match status" value="1"/>
</dbReference>